<dbReference type="GO" id="GO:0016212">
    <property type="term" value="F:kynurenine-oxoglutarate transaminase activity"/>
    <property type="evidence" value="ECO:0007669"/>
    <property type="project" value="TreeGrafter"/>
</dbReference>
<dbReference type="InterPro" id="IPR015422">
    <property type="entry name" value="PyrdxlP-dep_Trfase_small"/>
</dbReference>
<dbReference type="AlphaFoldDB" id="A0A849P0A5"/>
<dbReference type="GO" id="GO:0030170">
    <property type="term" value="F:pyridoxal phosphate binding"/>
    <property type="evidence" value="ECO:0007669"/>
    <property type="project" value="InterPro"/>
</dbReference>
<comment type="similarity">
    <text evidence="2">Belongs to the class-I pyridoxal-phosphate-dependent aminotransferase family.</text>
</comment>
<dbReference type="InterPro" id="IPR015421">
    <property type="entry name" value="PyrdxlP-dep_Trfase_major"/>
</dbReference>
<dbReference type="PANTHER" id="PTHR43807">
    <property type="entry name" value="FI04487P"/>
    <property type="match status" value="1"/>
</dbReference>
<dbReference type="Pfam" id="PF00155">
    <property type="entry name" value="Aminotran_1_2"/>
    <property type="match status" value="1"/>
</dbReference>
<comment type="cofactor">
    <cofactor evidence="1">
        <name>pyridoxal 5'-phosphate</name>
        <dbReference type="ChEBI" id="CHEBI:597326"/>
    </cofactor>
</comment>
<accession>A0A849P0A5</accession>
<evidence type="ECO:0000256" key="1">
    <source>
        <dbReference type="ARBA" id="ARBA00001933"/>
    </source>
</evidence>
<evidence type="ECO:0000256" key="3">
    <source>
        <dbReference type="ARBA" id="ARBA00022576"/>
    </source>
</evidence>
<keyword evidence="4 7" id="KW-0808">Transferase</keyword>
<evidence type="ECO:0000259" key="6">
    <source>
        <dbReference type="Pfam" id="PF00155"/>
    </source>
</evidence>
<gene>
    <name evidence="7" type="ORF">HKX39_03240</name>
</gene>
<name>A0A849P0A5_9BURK</name>
<dbReference type="NCBIfam" id="NF009079">
    <property type="entry name" value="PRK12414.1"/>
    <property type="match status" value="1"/>
</dbReference>
<dbReference type="NCBIfam" id="NF006569">
    <property type="entry name" value="PRK09082.1"/>
    <property type="match status" value="1"/>
</dbReference>
<dbReference type="PANTHER" id="PTHR43807:SF20">
    <property type="entry name" value="FI04487P"/>
    <property type="match status" value="1"/>
</dbReference>
<dbReference type="InterPro" id="IPR015424">
    <property type="entry name" value="PyrdxlP-dep_Trfase"/>
</dbReference>
<dbReference type="Gene3D" id="3.90.1150.10">
    <property type="entry name" value="Aspartate Aminotransferase, domain 1"/>
    <property type="match status" value="1"/>
</dbReference>
<dbReference type="Gene3D" id="3.40.640.10">
    <property type="entry name" value="Type I PLP-dependent aspartate aminotransferase-like (Major domain)"/>
    <property type="match status" value="1"/>
</dbReference>
<dbReference type="FunFam" id="3.40.640.10:FF:000033">
    <property type="entry name" value="Aspartate aminotransferase"/>
    <property type="match status" value="1"/>
</dbReference>
<sequence>MINITSKLPSVGTTIFTVMADLLAQYPDVVGLSQGAPNFMLAPEMIDDVHRAMQAGHNQYAPMIGLESLRQRMVDKIEKLYGHRYDLENEITIMPSASEAIYASIAGLVHSGDEVIYFEPGFDSYAPIVRLQGAKPVAVELLAPDFAIDWERVKQLINEKTRMIILNSPHNPTGRILTEDDITALKELTKDTDMIILSDEVYEHMVFDGEIHRSMSRYPELAERSIVITSFGKTYQVTGWRVGCCVAPANLMEQVRLVHQFLMFSANTPIQYALAEVLLKPEYYLTLNRIFETKRNILREGLAASRFDVLPCRGGFFQLVRFNHFNSGSDMEMVKHLIADIGVGGIPTGAFYAEPKDTGLIRFTFARDDETLRKAAERLKRV</sequence>
<comment type="caution">
    <text evidence="7">The sequence shown here is derived from an EMBL/GenBank/DDBJ whole genome shotgun (WGS) entry which is preliminary data.</text>
</comment>
<dbReference type="SUPFAM" id="SSF53383">
    <property type="entry name" value="PLP-dependent transferases"/>
    <property type="match status" value="1"/>
</dbReference>
<dbReference type="Proteomes" id="UP000537862">
    <property type="component" value="Unassembled WGS sequence"/>
</dbReference>
<proteinExistence type="inferred from homology"/>
<evidence type="ECO:0000256" key="2">
    <source>
        <dbReference type="ARBA" id="ARBA00007441"/>
    </source>
</evidence>
<reference evidence="7 8" key="1">
    <citation type="submission" date="2020-05" db="EMBL/GenBank/DDBJ databases">
        <authorList>
            <person name="Niu N."/>
        </authorList>
    </citation>
    <scope>NUCLEOTIDE SEQUENCE [LARGE SCALE GENOMIC DNA]</scope>
    <source>
        <strain evidence="7 8">3340-03</strain>
    </source>
</reference>
<dbReference type="EMBL" id="JABGBN010000001">
    <property type="protein sequence ID" value="NOL51189.1"/>
    <property type="molecule type" value="Genomic_DNA"/>
</dbReference>
<dbReference type="InterPro" id="IPR004839">
    <property type="entry name" value="Aminotransferase_I/II_large"/>
</dbReference>
<dbReference type="InterPro" id="IPR051326">
    <property type="entry name" value="Kynurenine-oxoglutarate_AT"/>
</dbReference>
<feature type="domain" description="Aminotransferase class I/classII large" evidence="6">
    <location>
        <begin position="28"/>
        <end position="379"/>
    </location>
</feature>
<dbReference type="GO" id="GO:0005737">
    <property type="term" value="C:cytoplasm"/>
    <property type="evidence" value="ECO:0007669"/>
    <property type="project" value="TreeGrafter"/>
</dbReference>
<dbReference type="EC" id="2.6.1.88" evidence="7"/>
<organism evidence="7 8">
    <name type="scientific">Pelistega suis</name>
    <dbReference type="NCBI Taxonomy" id="1631957"/>
    <lineage>
        <taxon>Bacteria</taxon>
        <taxon>Pseudomonadati</taxon>
        <taxon>Pseudomonadota</taxon>
        <taxon>Betaproteobacteria</taxon>
        <taxon>Burkholderiales</taxon>
        <taxon>Alcaligenaceae</taxon>
        <taxon>Pelistega</taxon>
    </lineage>
</organism>
<keyword evidence="8" id="KW-1185">Reference proteome</keyword>
<evidence type="ECO:0000313" key="7">
    <source>
        <dbReference type="EMBL" id="NOL51189.1"/>
    </source>
</evidence>
<keyword evidence="5" id="KW-0663">Pyridoxal phosphate</keyword>
<dbReference type="CDD" id="cd00609">
    <property type="entry name" value="AAT_like"/>
    <property type="match status" value="1"/>
</dbReference>
<keyword evidence="3 7" id="KW-0032">Aminotransferase</keyword>
<evidence type="ECO:0000313" key="8">
    <source>
        <dbReference type="Proteomes" id="UP000537862"/>
    </source>
</evidence>
<dbReference type="GO" id="GO:0010326">
    <property type="term" value="F:methionine-oxo-acid transaminase activity"/>
    <property type="evidence" value="ECO:0007669"/>
    <property type="project" value="UniProtKB-EC"/>
</dbReference>
<dbReference type="RefSeq" id="WP_171679858.1">
    <property type="nucleotide sequence ID" value="NZ_JABGBN010000001.1"/>
</dbReference>
<evidence type="ECO:0000256" key="5">
    <source>
        <dbReference type="ARBA" id="ARBA00022898"/>
    </source>
</evidence>
<protein>
    <submittedName>
        <fullName evidence="7">Methionine aminotransferase</fullName>
        <ecNumber evidence="7">2.6.1.88</ecNumber>
    </submittedName>
</protein>
<evidence type="ECO:0000256" key="4">
    <source>
        <dbReference type="ARBA" id="ARBA00022679"/>
    </source>
</evidence>